<feature type="region of interest" description="Disordered" evidence="9">
    <location>
        <begin position="898"/>
        <end position="932"/>
    </location>
</feature>
<dbReference type="SUPFAM" id="SSF53706">
    <property type="entry name" value="Formate dehydrogenase/DMSO reductase, domains 1-3"/>
    <property type="match status" value="1"/>
</dbReference>
<proteinExistence type="inferred from homology"/>
<feature type="domain" description="4Fe-4S Mo/W bis-MGD-type" evidence="10">
    <location>
        <begin position="72"/>
        <end position="130"/>
    </location>
</feature>
<evidence type="ECO:0000256" key="5">
    <source>
        <dbReference type="ARBA" id="ARBA00022723"/>
    </source>
</evidence>
<sequence length="1082" mass="122505">MGHEFDPSRIEKLAERLGVISNRTEETKKQRQRRGVDGVDRIAPEGELGSYPDPEQWHDWVEYESEGLPKEYSVVPTACFNCEAGCGLLTYIDKETGDIRKIEGNPEHPGSRGRNCAKGPATINQINDPQRIRYPLKRDGPRGSGEWIRVSWDDALEDIASEMRETIIDGRENEITYHVGRPGHEGYMDRVINAWGLDGHNSHTNICSAGARAGYAFWQKYDRPSADFANAEFILLLSAHLESGHYFNPHAQRIIEGVMEGGQLAVLDPRLSNTAAMSDYWLPTQPGSEAAVLLAMANVILQEGLYDEEFLSHWVNWQQFLDEEYPGYERTFETYLDVLRDTYAEFTPEYAEAESGVDAATIEKVGRKIGIAGSRFASHIWRSAASGNEGGWQVSRALHFLSVLTGSVGTKGGTSPNAWHKFEPELPKEPPRQRLWDELQLPPEWPFAHYEMSQLLPYFLKEGRGKLSVYFTRVFNPVYTYPDGFSWIEALSDEDKVGMHVALTPTWNETAYFADYVLPMGHSPERHDIQSQETHAATWVTYRQPVQREFAEREGEDIERTYEANPGEVWEEDEFWMDLSWRVDEDGDLGIREHFESPYRDGETAAANGGAATQRDDSAAERGASSSDEAADEPPQMTVDEYYRYVFEHEENLVEAAEEAGMEPLEYMKHHGAFEASENDYELHEEPLDPALLEDDDVVVDEYGTIHRVLDEDADISIPEGAAQSAEIDEGADHPEGYDTIPHGGVSDLETQVLGVVVDGEPKRGFPSPTGKQQFYSKTLAEWGWDDEEYTIPHYLKSHVHPENIDYENGEMVLVPTFRLPTAIHTRSSNSKWLEEISHNNPVWLHRTDAERLGVETGDLARVETEIGYYVNEVWVTESIKPGIAAMSHHMGQWKIDRDGDSEAHRASDSRTGAARETEADGDFDEGGDPYGKVTVDLKDENSQWGMRQQSGIEPFESDDPDSARVWWTDGGVPQNLTHAPHPDPISGMHCWHQKVRVRPAKDDDYYGDVYVDTDRAMEIYREWVEKTQPVDGTDGKRRPKWLKRPIAPPSDPGEDDAWYLDGPVGREQRWDPDEFGPQGED</sequence>
<keyword evidence="8" id="KW-0411">Iron-sulfur</keyword>
<gene>
    <name evidence="11" type="ORF">C476_15915</name>
</gene>
<dbReference type="PANTHER" id="PTHR43598:SF1">
    <property type="entry name" value="FORMATE DEHYDROGENASE-O MAJOR SUBUNIT"/>
    <property type="match status" value="1"/>
</dbReference>
<evidence type="ECO:0000256" key="6">
    <source>
        <dbReference type="ARBA" id="ARBA00023002"/>
    </source>
</evidence>
<comment type="caution">
    <text evidence="11">The sequence shown here is derived from an EMBL/GenBank/DDBJ whole genome shotgun (WGS) entry which is preliminary data.</text>
</comment>
<dbReference type="Pfam" id="PF00384">
    <property type="entry name" value="Molybdopterin"/>
    <property type="match status" value="1"/>
</dbReference>
<comment type="similarity">
    <text evidence="3">Belongs to the prokaryotic molybdopterin-containing oxidoreductase family.</text>
</comment>
<keyword evidence="5" id="KW-0479">Metal-binding</keyword>
<dbReference type="InterPro" id="IPR006963">
    <property type="entry name" value="Mopterin_OxRdtase_4Fe-4S_dom"/>
</dbReference>
<protein>
    <submittedName>
        <fullName evidence="11">Molybdopterin dinucleotide-binding region</fullName>
    </submittedName>
</protein>
<dbReference type="eggNOG" id="arCOG01491">
    <property type="taxonomic scope" value="Archaea"/>
</dbReference>
<dbReference type="Pfam" id="PF01568">
    <property type="entry name" value="Molydop_binding"/>
    <property type="match status" value="1"/>
</dbReference>
<evidence type="ECO:0000256" key="8">
    <source>
        <dbReference type="ARBA" id="ARBA00023014"/>
    </source>
</evidence>
<dbReference type="SMART" id="SM00926">
    <property type="entry name" value="Molybdop_Fe4S4"/>
    <property type="match status" value="1"/>
</dbReference>
<dbReference type="EMBL" id="AOIT01000065">
    <property type="protein sequence ID" value="ELZ17451.1"/>
    <property type="molecule type" value="Genomic_DNA"/>
</dbReference>
<evidence type="ECO:0000313" key="12">
    <source>
        <dbReference type="Proteomes" id="UP000011615"/>
    </source>
</evidence>
<dbReference type="GO" id="GO:0043546">
    <property type="term" value="F:molybdopterin cofactor binding"/>
    <property type="evidence" value="ECO:0007669"/>
    <property type="project" value="InterPro"/>
</dbReference>
<dbReference type="STRING" id="1230457.C476_15915"/>
<accession>M0C2D6</accession>
<dbReference type="Gene3D" id="2.20.25.90">
    <property type="entry name" value="ADC-like domains"/>
    <property type="match status" value="1"/>
</dbReference>
<dbReference type="AlphaFoldDB" id="M0C2D6"/>
<reference evidence="11 12" key="1">
    <citation type="journal article" date="2014" name="PLoS Genet.">
        <title>Phylogenetically driven sequencing of extremely halophilic archaea reveals strategies for static and dynamic osmo-response.</title>
        <authorList>
            <person name="Becker E.A."/>
            <person name="Seitzer P.M."/>
            <person name="Tritt A."/>
            <person name="Larsen D."/>
            <person name="Krusor M."/>
            <person name="Yao A.I."/>
            <person name="Wu D."/>
            <person name="Madern D."/>
            <person name="Eisen J.A."/>
            <person name="Darling A.E."/>
            <person name="Facciotti M.T."/>
        </authorList>
    </citation>
    <scope>NUCLEOTIDE SEQUENCE [LARGE SCALE GENOMIC DNA]</scope>
    <source>
        <strain evidence="11 12">JCM 13563</strain>
    </source>
</reference>
<evidence type="ECO:0000256" key="4">
    <source>
        <dbReference type="ARBA" id="ARBA00022485"/>
    </source>
</evidence>
<dbReference type="GO" id="GO:0051539">
    <property type="term" value="F:4 iron, 4 sulfur cluster binding"/>
    <property type="evidence" value="ECO:0007669"/>
    <property type="project" value="UniProtKB-KW"/>
</dbReference>
<dbReference type="OrthoDB" id="23466at2157"/>
<dbReference type="InterPro" id="IPR006656">
    <property type="entry name" value="Mopterin_OxRdtase"/>
</dbReference>
<keyword evidence="6" id="KW-0560">Oxidoreductase</keyword>
<feature type="region of interest" description="Disordered" evidence="9">
    <location>
        <begin position="1027"/>
        <end position="1082"/>
    </location>
</feature>
<evidence type="ECO:0000256" key="1">
    <source>
        <dbReference type="ARBA" id="ARBA00001966"/>
    </source>
</evidence>
<dbReference type="InterPro" id="IPR006657">
    <property type="entry name" value="MoPterin_dinucl-bd_dom"/>
</dbReference>
<dbReference type="Proteomes" id="UP000011615">
    <property type="component" value="Unassembled WGS sequence"/>
</dbReference>
<dbReference type="SUPFAM" id="SSF50692">
    <property type="entry name" value="ADC-like"/>
    <property type="match status" value="1"/>
</dbReference>
<keyword evidence="4" id="KW-0004">4Fe-4S</keyword>
<evidence type="ECO:0000256" key="9">
    <source>
        <dbReference type="SAM" id="MobiDB-lite"/>
    </source>
</evidence>
<keyword evidence="12" id="KW-1185">Reference proteome</keyword>
<dbReference type="GO" id="GO:0009061">
    <property type="term" value="P:anaerobic respiration"/>
    <property type="evidence" value="ECO:0007669"/>
    <property type="project" value="TreeGrafter"/>
</dbReference>
<dbReference type="RefSeq" id="WP_008014668.1">
    <property type="nucleotide sequence ID" value="NZ_AOIT01000065.1"/>
</dbReference>
<feature type="region of interest" description="Disordered" evidence="9">
    <location>
        <begin position="601"/>
        <end position="637"/>
    </location>
</feature>
<dbReference type="GO" id="GO:0030151">
    <property type="term" value="F:molybdenum ion binding"/>
    <property type="evidence" value="ECO:0007669"/>
    <property type="project" value="TreeGrafter"/>
</dbReference>
<dbReference type="InterPro" id="IPR009010">
    <property type="entry name" value="Asp_de-COase-like_dom_sf"/>
</dbReference>
<dbReference type="Pfam" id="PF04879">
    <property type="entry name" value="Molybdop_Fe4S4"/>
    <property type="match status" value="1"/>
</dbReference>
<evidence type="ECO:0000313" key="11">
    <source>
        <dbReference type="EMBL" id="ELZ17451.1"/>
    </source>
</evidence>
<dbReference type="Gene3D" id="2.40.40.20">
    <property type="match status" value="1"/>
</dbReference>
<dbReference type="GO" id="GO:0016491">
    <property type="term" value="F:oxidoreductase activity"/>
    <property type="evidence" value="ECO:0007669"/>
    <property type="project" value="UniProtKB-KW"/>
</dbReference>
<feature type="compositionally biased region" description="Low complexity" evidence="9">
    <location>
        <begin position="604"/>
        <end position="613"/>
    </location>
</feature>
<comment type="cofactor">
    <cofactor evidence="1">
        <name>[4Fe-4S] cluster</name>
        <dbReference type="ChEBI" id="CHEBI:49883"/>
    </cofactor>
</comment>
<dbReference type="Gene3D" id="3.40.228.10">
    <property type="entry name" value="Dimethylsulfoxide Reductase, domain 2"/>
    <property type="match status" value="1"/>
</dbReference>
<evidence type="ECO:0000256" key="2">
    <source>
        <dbReference type="ARBA" id="ARBA00004196"/>
    </source>
</evidence>
<evidence type="ECO:0000256" key="7">
    <source>
        <dbReference type="ARBA" id="ARBA00023004"/>
    </source>
</evidence>
<evidence type="ECO:0000259" key="10">
    <source>
        <dbReference type="PROSITE" id="PS51669"/>
    </source>
</evidence>
<keyword evidence="7" id="KW-0408">Iron</keyword>
<organism evidence="11 12">
    <name type="scientific">Natrinema limicola JCM 13563</name>
    <dbReference type="NCBI Taxonomy" id="1230457"/>
    <lineage>
        <taxon>Archaea</taxon>
        <taxon>Methanobacteriati</taxon>
        <taxon>Methanobacteriota</taxon>
        <taxon>Stenosarchaea group</taxon>
        <taxon>Halobacteria</taxon>
        <taxon>Halobacteriales</taxon>
        <taxon>Natrialbaceae</taxon>
        <taxon>Natrinema</taxon>
    </lineage>
</organism>
<dbReference type="PATRIC" id="fig|1230457.4.peg.3193"/>
<feature type="region of interest" description="Disordered" evidence="9">
    <location>
        <begin position="103"/>
        <end position="123"/>
    </location>
</feature>
<dbReference type="PANTHER" id="PTHR43598">
    <property type="entry name" value="TUNGSTEN-CONTAINING FORMYLMETHANOFURAN DEHYDROGENASE 2 SUBUNIT B"/>
    <property type="match status" value="1"/>
</dbReference>
<evidence type="ECO:0000256" key="3">
    <source>
        <dbReference type="ARBA" id="ARBA00010312"/>
    </source>
</evidence>
<name>M0C2D6_9EURY</name>
<dbReference type="Gene3D" id="3.30.2070.10">
    <property type="entry name" value="Formate dehydrogenase/DMSO reductase"/>
    <property type="match status" value="1"/>
</dbReference>
<comment type="subcellular location">
    <subcellularLocation>
        <location evidence="2">Cell envelope</location>
    </subcellularLocation>
</comment>
<dbReference type="GO" id="GO:0009055">
    <property type="term" value="F:electron transfer activity"/>
    <property type="evidence" value="ECO:0007669"/>
    <property type="project" value="TreeGrafter"/>
</dbReference>
<feature type="compositionally biased region" description="Basic and acidic residues" evidence="9">
    <location>
        <begin position="898"/>
        <end position="919"/>
    </location>
</feature>
<dbReference type="Gene3D" id="3.40.50.740">
    <property type="match status" value="1"/>
</dbReference>
<dbReference type="PROSITE" id="PS51669">
    <property type="entry name" value="4FE4S_MOW_BIS_MGD"/>
    <property type="match status" value="1"/>
</dbReference>